<organism evidence="2">
    <name type="scientific">marine sediment metagenome</name>
    <dbReference type="NCBI Taxonomy" id="412755"/>
    <lineage>
        <taxon>unclassified sequences</taxon>
        <taxon>metagenomes</taxon>
        <taxon>ecological metagenomes</taxon>
    </lineage>
</organism>
<feature type="transmembrane region" description="Helical" evidence="1">
    <location>
        <begin position="286"/>
        <end position="304"/>
    </location>
</feature>
<feature type="transmembrane region" description="Helical" evidence="1">
    <location>
        <begin position="310"/>
        <end position="331"/>
    </location>
</feature>
<accession>A0A0F9HVD2</accession>
<comment type="caution">
    <text evidence="2">The sequence shown here is derived from an EMBL/GenBank/DDBJ whole genome shotgun (WGS) entry which is preliminary data.</text>
</comment>
<dbReference type="EMBL" id="LAZR01014068">
    <property type="protein sequence ID" value="KKM19097.1"/>
    <property type="molecule type" value="Genomic_DNA"/>
</dbReference>
<sequence length="332" mass="38793">MSKNILFFKTLECGLILFYLMINIFSIVIFPINLILGIICILCLPGYNLLKLLKPNSAPIEKIGLTIIFSIAIDNIIMFFYYIFLYNVAITQENPSFFFDEKLLIIIILFVALFLILFNELKDLRNPKSKDILRESLGKKIKIDIKALFVYIIFILSLVLVIISTFYSSVSNTQLNENLVDYSQTFTFFTRVPLIFYLFLTISISCLIYIIFFTKNRFFILISISAFIYCLWILPYIQIGNYFNNDSYELFKIYTNYIENGIVAESNYAFLIKVYRLTTYRYSSSLFTSILLVSATGVDINIALWYLYPIIFLFTPFLFFVRIIILLPTLLS</sequence>
<gene>
    <name evidence="2" type="ORF">LCGC14_1659080</name>
</gene>
<feature type="transmembrane region" description="Helical" evidence="1">
    <location>
        <begin position="148"/>
        <end position="168"/>
    </location>
</feature>
<evidence type="ECO:0000256" key="1">
    <source>
        <dbReference type="SAM" id="Phobius"/>
    </source>
</evidence>
<reference evidence="2" key="1">
    <citation type="journal article" date="2015" name="Nature">
        <title>Complex archaea that bridge the gap between prokaryotes and eukaryotes.</title>
        <authorList>
            <person name="Spang A."/>
            <person name="Saw J.H."/>
            <person name="Jorgensen S.L."/>
            <person name="Zaremba-Niedzwiedzka K."/>
            <person name="Martijn J."/>
            <person name="Lind A.E."/>
            <person name="van Eijk R."/>
            <person name="Schleper C."/>
            <person name="Guy L."/>
            <person name="Ettema T.J."/>
        </authorList>
    </citation>
    <scope>NUCLEOTIDE SEQUENCE</scope>
</reference>
<evidence type="ECO:0000313" key="2">
    <source>
        <dbReference type="EMBL" id="KKM19097.1"/>
    </source>
</evidence>
<feature type="transmembrane region" description="Helical" evidence="1">
    <location>
        <begin position="16"/>
        <end position="42"/>
    </location>
</feature>
<feature type="transmembrane region" description="Helical" evidence="1">
    <location>
        <begin position="103"/>
        <end position="121"/>
    </location>
</feature>
<keyword evidence="1" id="KW-1133">Transmembrane helix</keyword>
<feature type="transmembrane region" description="Helical" evidence="1">
    <location>
        <begin position="188"/>
        <end position="211"/>
    </location>
</feature>
<keyword evidence="1" id="KW-0812">Transmembrane</keyword>
<keyword evidence="1" id="KW-0472">Membrane</keyword>
<proteinExistence type="predicted"/>
<dbReference type="AlphaFoldDB" id="A0A0F9HVD2"/>
<protein>
    <submittedName>
        <fullName evidence="2">Uncharacterized protein</fullName>
    </submittedName>
</protein>
<feature type="transmembrane region" description="Helical" evidence="1">
    <location>
        <begin position="218"/>
        <end position="237"/>
    </location>
</feature>
<feature type="transmembrane region" description="Helical" evidence="1">
    <location>
        <begin position="63"/>
        <end position="83"/>
    </location>
</feature>
<name>A0A0F9HVD2_9ZZZZ</name>